<dbReference type="EMBL" id="BQNB010009865">
    <property type="protein sequence ID" value="GJS69503.1"/>
    <property type="molecule type" value="Genomic_DNA"/>
</dbReference>
<evidence type="ECO:0000313" key="2">
    <source>
        <dbReference type="EMBL" id="GJS69503.1"/>
    </source>
</evidence>
<protein>
    <submittedName>
        <fullName evidence="2">Uncharacterized protein</fullName>
    </submittedName>
</protein>
<feature type="compositionally biased region" description="Acidic residues" evidence="1">
    <location>
        <begin position="151"/>
        <end position="177"/>
    </location>
</feature>
<evidence type="ECO:0000256" key="1">
    <source>
        <dbReference type="SAM" id="MobiDB-lite"/>
    </source>
</evidence>
<proteinExistence type="predicted"/>
<reference evidence="2" key="1">
    <citation type="journal article" date="2022" name="Int. J. Mol. Sci.">
        <title>Draft Genome of Tanacetum Coccineum: Genomic Comparison of Closely Related Tanacetum-Family Plants.</title>
        <authorList>
            <person name="Yamashiro T."/>
            <person name="Shiraishi A."/>
            <person name="Nakayama K."/>
            <person name="Satake H."/>
        </authorList>
    </citation>
    <scope>NUCLEOTIDE SEQUENCE</scope>
</reference>
<comment type="caution">
    <text evidence="2">The sequence shown here is derived from an EMBL/GenBank/DDBJ whole genome shotgun (WGS) entry which is preliminary data.</text>
</comment>
<dbReference type="Proteomes" id="UP001151760">
    <property type="component" value="Unassembled WGS sequence"/>
</dbReference>
<gene>
    <name evidence="2" type="ORF">Tco_0702344</name>
</gene>
<reference evidence="2" key="2">
    <citation type="submission" date="2022-01" db="EMBL/GenBank/DDBJ databases">
        <authorList>
            <person name="Yamashiro T."/>
            <person name="Shiraishi A."/>
            <person name="Satake H."/>
            <person name="Nakayama K."/>
        </authorList>
    </citation>
    <scope>NUCLEOTIDE SEQUENCE</scope>
</reference>
<organism evidence="2 3">
    <name type="scientific">Tanacetum coccineum</name>
    <dbReference type="NCBI Taxonomy" id="301880"/>
    <lineage>
        <taxon>Eukaryota</taxon>
        <taxon>Viridiplantae</taxon>
        <taxon>Streptophyta</taxon>
        <taxon>Embryophyta</taxon>
        <taxon>Tracheophyta</taxon>
        <taxon>Spermatophyta</taxon>
        <taxon>Magnoliopsida</taxon>
        <taxon>eudicotyledons</taxon>
        <taxon>Gunneridae</taxon>
        <taxon>Pentapetalae</taxon>
        <taxon>asterids</taxon>
        <taxon>campanulids</taxon>
        <taxon>Asterales</taxon>
        <taxon>Asteraceae</taxon>
        <taxon>Asteroideae</taxon>
        <taxon>Anthemideae</taxon>
        <taxon>Anthemidinae</taxon>
        <taxon>Tanacetum</taxon>
    </lineage>
</organism>
<accession>A0ABQ4XX87</accession>
<sequence>MLESKAYQKYYAFASGKKAPKPKYIRKKVDSDTSPKKKPVQATKGTTLKTLAKVAKSDKKKQPAKMPKAKGLNVLSEDADEESDVNDDSEETKSDNDGDNLTYPTLSTYKTDDEEEEEDKTDNEEEEEEKADNDEIYSDQRVFTPPKYELTDEDEENQEGDDQDMEGEHEQDDEDDLYRDVNINLERSDVEMTNAQANQDTEYSHVILTPVPPIVQQQISSVSSDLVSEFFNPSPDTSIDSILSPNIQSHTLVNVPVSITAETPSFDTTIPPLHIPIIQPLQQTQTP</sequence>
<evidence type="ECO:0000313" key="3">
    <source>
        <dbReference type="Proteomes" id="UP001151760"/>
    </source>
</evidence>
<keyword evidence="3" id="KW-1185">Reference proteome</keyword>
<feature type="compositionally biased region" description="Acidic residues" evidence="1">
    <location>
        <begin position="112"/>
        <end position="137"/>
    </location>
</feature>
<name>A0ABQ4XX87_9ASTR</name>
<feature type="compositionally biased region" description="Low complexity" evidence="1">
    <location>
        <begin position="42"/>
        <end position="54"/>
    </location>
</feature>
<feature type="region of interest" description="Disordered" evidence="1">
    <location>
        <begin position="17"/>
        <end position="177"/>
    </location>
</feature>
<feature type="compositionally biased region" description="Acidic residues" evidence="1">
    <location>
        <begin position="77"/>
        <end position="90"/>
    </location>
</feature>